<dbReference type="PROSITE" id="PS50082">
    <property type="entry name" value="WD_REPEATS_2"/>
    <property type="match status" value="3"/>
</dbReference>
<feature type="domain" description="U3 small nucleolar RNA-associated protein 15 C-terminal" evidence="9">
    <location>
        <begin position="343"/>
        <end position="486"/>
    </location>
</feature>
<dbReference type="Pfam" id="PF00400">
    <property type="entry name" value="WD40"/>
    <property type="match status" value="4"/>
</dbReference>
<dbReference type="CDD" id="cd00200">
    <property type="entry name" value="WD40"/>
    <property type="match status" value="1"/>
</dbReference>
<keyword evidence="11" id="KW-1185">Reference proteome</keyword>
<dbReference type="AlphaFoldDB" id="A0A8X6PYZ0"/>
<keyword evidence="6" id="KW-0539">Nucleus</keyword>
<dbReference type="GO" id="GO:0005730">
    <property type="term" value="C:nucleolus"/>
    <property type="evidence" value="ECO:0007669"/>
    <property type="project" value="UniProtKB-SubCell"/>
</dbReference>
<protein>
    <recommendedName>
        <fullName evidence="2">U3 small nucleolar RNA-associated protein 15 homolog</fullName>
    </recommendedName>
</protein>
<keyword evidence="5" id="KW-0677">Repeat</keyword>
<evidence type="ECO:0000256" key="4">
    <source>
        <dbReference type="ARBA" id="ARBA00022574"/>
    </source>
</evidence>
<reference evidence="10" key="1">
    <citation type="submission" date="2020-08" db="EMBL/GenBank/DDBJ databases">
        <title>Multicomponent nature underlies the extraordinary mechanical properties of spider dragline silk.</title>
        <authorList>
            <person name="Kono N."/>
            <person name="Nakamura H."/>
            <person name="Mori M."/>
            <person name="Yoshida Y."/>
            <person name="Ohtoshi R."/>
            <person name="Malay A.D."/>
            <person name="Moran D.A.P."/>
            <person name="Tomita M."/>
            <person name="Numata K."/>
            <person name="Arakawa K."/>
        </authorList>
    </citation>
    <scope>NUCLEOTIDE SEQUENCE</scope>
</reference>
<dbReference type="InterPro" id="IPR001680">
    <property type="entry name" value="WD40_rpt"/>
</dbReference>
<evidence type="ECO:0000256" key="8">
    <source>
        <dbReference type="PROSITE-ProRule" id="PRU00221"/>
    </source>
</evidence>
<dbReference type="EMBL" id="BMAW01026375">
    <property type="protein sequence ID" value="GFT97068.1"/>
    <property type="molecule type" value="Genomic_DNA"/>
</dbReference>
<evidence type="ECO:0000256" key="1">
    <source>
        <dbReference type="ARBA" id="ARBA00004604"/>
    </source>
</evidence>
<evidence type="ECO:0000313" key="11">
    <source>
        <dbReference type="Proteomes" id="UP000887013"/>
    </source>
</evidence>
<evidence type="ECO:0000313" key="10">
    <source>
        <dbReference type="EMBL" id="GFT97068.1"/>
    </source>
</evidence>
<dbReference type="SUPFAM" id="SSF50978">
    <property type="entry name" value="WD40 repeat-like"/>
    <property type="match status" value="1"/>
</dbReference>
<feature type="repeat" description="WD" evidence="8">
    <location>
        <begin position="118"/>
        <end position="159"/>
    </location>
</feature>
<dbReference type="InterPro" id="IPR018983">
    <property type="entry name" value="U3_snoRNA-assocProt_15_C"/>
</dbReference>
<organism evidence="10 11">
    <name type="scientific">Nephila pilipes</name>
    <name type="common">Giant wood spider</name>
    <name type="synonym">Nephila maculata</name>
    <dbReference type="NCBI Taxonomy" id="299642"/>
    <lineage>
        <taxon>Eukaryota</taxon>
        <taxon>Metazoa</taxon>
        <taxon>Ecdysozoa</taxon>
        <taxon>Arthropoda</taxon>
        <taxon>Chelicerata</taxon>
        <taxon>Arachnida</taxon>
        <taxon>Araneae</taxon>
        <taxon>Araneomorphae</taxon>
        <taxon>Entelegynae</taxon>
        <taxon>Araneoidea</taxon>
        <taxon>Nephilidae</taxon>
        <taxon>Nephila</taxon>
    </lineage>
</organism>
<evidence type="ECO:0000259" key="9">
    <source>
        <dbReference type="Pfam" id="PF09384"/>
    </source>
</evidence>
<dbReference type="GO" id="GO:0045943">
    <property type="term" value="P:positive regulation of transcription by RNA polymerase I"/>
    <property type="evidence" value="ECO:0007669"/>
    <property type="project" value="TreeGrafter"/>
</dbReference>
<dbReference type="OrthoDB" id="431715at2759"/>
<name>A0A8X6PYZ0_NEPPI</name>
<sequence length="506" mass="57174">MTEFKSLELYEFPRSKAVVTEDNQYWENLRFPNTFKESGDIDFVDFSPQEPYNVAVTCSAKVQLYSTANNSTLSALSRFKNIAYGGVFREDGKLLIAGSEDGFIRLFDVHGNHLLRIFKGHKAATHRCCFVADGVHILSFSDDKTVALWDIPTETKLKSFEEHKDYIRTGAISQASQDLFISGSYDHTIKVYDTRTGSSVMSVDHGVPVESVLIFPSGGLFISAGGTSVKVWDPVAGKMLAHVIQHHKTVTSLCFASNGRRLMSASLDRHIKIYDVTSYEVVHSLNYPSPILSVAVAPDDKAVAVGMTDRIFSLRQMNPPKLPKESKQKKSKFYQYGSYGTDFNPTDRNVYVPKKKKKVFKRYERCLKSFESTAALDVALKENARKPEVIITVMMELIRRSKLKTAMACREEESLLPLLNFVTQHIRDPRFMRVLIDVGLILLELYASKFSIPEIRMMFQHLSEAVDDQILYMKEMEEIQAVIQTILVSAYSEDDSEKLLVSNGIS</sequence>
<gene>
    <name evidence="10" type="primary">UTP15</name>
    <name evidence="10" type="ORF">NPIL_146511</name>
</gene>
<keyword evidence="3" id="KW-0698">rRNA processing</keyword>
<dbReference type="PANTHER" id="PTHR19924">
    <property type="entry name" value="UTP15 U3 SMALL NUCLEOLAR RNA-ASSOCIATED PROTEIN 15 FAMILY MEMBER"/>
    <property type="match status" value="1"/>
</dbReference>
<dbReference type="InterPro" id="IPR036322">
    <property type="entry name" value="WD40_repeat_dom_sf"/>
</dbReference>
<proteinExistence type="predicted"/>
<dbReference type="PANTHER" id="PTHR19924:SF26">
    <property type="entry name" value="U3 SMALL NUCLEOLAR RNA-ASSOCIATED PROTEIN 15 HOMOLOG"/>
    <property type="match status" value="1"/>
</dbReference>
<feature type="repeat" description="WD" evidence="8">
    <location>
        <begin position="160"/>
        <end position="202"/>
    </location>
</feature>
<feature type="repeat" description="WD" evidence="8">
    <location>
        <begin position="243"/>
        <end position="284"/>
    </location>
</feature>
<dbReference type="GO" id="GO:0006364">
    <property type="term" value="P:rRNA processing"/>
    <property type="evidence" value="ECO:0007669"/>
    <property type="project" value="UniProtKB-KW"/>
</dbReference>
<keyword evidence="4 8" id="KW-0853">WD repeat</keyword>
<evidence type="ECO:0000256" key="3">
    <source>
        <dbReference type="ARBA" id="ARBA00022552"/>
    </source>
</evidence>
<dbReference type="Proteomes" id="UP000887013">
    <property type="component" value="Unassembled WGS sequence"/>
</dbReference>
<accession>A0A8X6PYZ0</accession>
<comment type="caution">
    <text evidence="10">The sequence shown here is derived from an EMBL/GenBank/DDBJ whole genome shotgun (WGS) entry which is preliminary data.</text>
</comment>
<dbReference type="InterPro" id="IPR015943">
    <property type="entry name" value="WD40/YVTN_repeat-like_dom_sf"/>
</dbReference>
<dbReference type="SMART" id="SM00320">
    <property type="entry name" value="WD40"/>
    <property type="match status" value="7"/>
</dbReference>
<comment type="subcellular location">
    <subcellularLocation>
        <location evidence="1">Nucleus</location>
        <location evidence="1">Nucleolus</location>
    </subcellularLocation>
</comment>
<evidence type="ECO:0000256" key="7">
    <source>
        <dbReference type="ARBA" id="ARBA00045437"/>
    </source>
</evidence>
<dbReference type="PROSITE" id="PS50294">
    <property type="entry name" value="WD_REPEATS_REGION"/>
    <property type="match status" value="2"/>
</dbReference>
<dbReference type="Gene3D" id="2.130.10.10">
    <property type="entry name" value="YVTN repeat-like/Quinoprotein amine dehydrogenase"/>
    <property type="match status" value="2"/>
</dbReference>
<dbReference type="Pfam" id="PF09384">
    <property type="entry name" value="UTP15_C"/>
    <property type="match status" value="1"/>
</dbReference>
<evidence type="ECO:0000256" key="5">
    <source>
        <dbReference type="ARBA" id="ARBA00022737"/>
    </source>
</evidence>
<comment type="function">
    <text evidence="7">Ribosome biogenesis factor. Involved in nucleolar processing of pre-18S ribosomal RNA. Required for optimal pre-ribosomal RNA transcription by RNA polymerase I. Part of the small subunit (SSU) processome, first precursor of the small eukaryotic ribosomal subunit. During the assembly of the SSU processome in the nucleolus, many ribosome biogenesis factors, an RNA chaperone and ribosomal proteins associate with the nascent pre-rRNA and work in concert to generate RNA folding, modifications, rearrangements and cleavage as well as targeted degradation of pre-ribosomal RNA by the RNA exosome.</text>
</comment>
<evidence type="ECO:0000256" key="2">
    <source>
        <dbReference type="ARBA" id="ARBA00018260"/>
    </source>
</evidence>
<evidence type="ECO:0000256" key="6">
    <source>
        <dbReference type="ARBA" id="ARBA00023242"/>
    </source>
</evidence>